<comment type="catalytic activity">
    <reaction evidence="9">
        <text>Couples ATP hydrolysis with the unwinding of duplex DNA by translocating in the 3'-5' direction.</text>
        <dbReference type="EC" id="5.6.2.4"/>
    </reaction>
</comment>
<keyword evidence="8" id="KW-0413">Isomerase</keyword>
<evidence type="ECO:0000256" key="10">
    <source>
        <dbReference type="ARBA" id="ARBA00034808"/>
    </source>
</evidence>
<evidence type="ECO:0000313" key="15">
    <source>
        <dbReference type="EMBL" id="MBK1881192.1"/>
    </source>
</evidence>
<evidence type="ECO:0000256" key="11">
    <source>
        <dbReference type="ARBA" id="ARBA00044535"/>
    </source>
</evidence>
<comment type="caution">
    <text evidence="15">The sequence shown here is derived from an EMBL/GenBank/DDBJ whole genome shotgun (WGS) entry which is preliminary data.</text>
</comment>
<dbReference type="EMBL" id="JAENIJ010000002">
    <property type="protein sequence ID" value="MBK1881192.1"/>
    <property type="molecule type" value="Genomic_DNA"/>
</dbReference>
<dbReference type="PROSITE" id="PS51194">
    <property type="entry name" value="HELICASE_CTER"/>
    <property type="match status" value="1"/>
</dbReference>
<dbReference type="Pfam" id="PF00271">
    <property type="entry name" value="Helicase_C"/>
    <property type="match status" value="1"/>
</dbReference>
<dbReference type="GO" id="GO:0006281">
    <property type="term" value="P:DNA repair"/>
    <property type="evidence" value="ECO:0007669"/>
    <property type="project" value="TreeGrafter"/>
</dbReference>
<dbReference type="PROSITE" id="PS51192">
    <property type="entry name" value="HELICASE_ATP_BIND_1"/>
    <property type="match status" value="1"/>
</dbReference>
<evidence type="ECO:0000256" key="4">
    <source>
        <dbReference type="ARBA" id="ARBA00022801"/>
    </source>
</evidence>
<name>A0A934S2L6_9BACT</name>
<dbReference type="NCBIfam" id="TIGR00614">
    <property type="entry name" value="recQ_fam"/>
    <property type="match status" value="1"/>
</dbReference>
<evidence type="ECO:0000256" key="7">
    <source>
        <dbReference type="ARBA" id="ARBA00023125"/>
    </source>
</evidence>
<keyword evidence="3" id="KW-0547">Nucleotide-binding</keyword>
<accession>A0A934S2L6</accession>
<comment type="similarity">
    <text evidence="1">Belongs to the helicase family. RecQ subfamily.</text>
</comment>
<feature type="domain" description="Helicase C-terminal" evidence="14">
    <location>
        <begin position="213"/>
        <end position="362"/>
    </location>
</feature>
<evidence type="ECO:0000256" key="5">
    <source>
        <dbReference type="ARBA" id="ARBA00022806"/>
    </source>
</evidence>
<dbReference type="GO" id="GO:0043590">
    <property type="term" value="C:bacterial nucleoid"/>
    <property type="evidence" value="ECO:0007669"/>
    <property type="project" value="TreeGrafter"/>
</dbReference>
<evidence type="ECO:0000259" key="14">
    <source>
        <dbReference type="PROSITE" id="PS51194"/>
    </source>
</evidence>
<sequence length="633" mass="69984">MREILAKHFGFEHFREGQEAVIERLIEGNSVLAVFPTGGGKSLCYQLPALLLDGLTLVVSPLIALMKDQVDALTRRGISAARLDSTLGAAEVAEVFRKLQKEELKLIYVAPERLSNETFRKRLKGLQIALLAIDEAHCISEWGHNFRPDYLKLAGLARALKIPRVLALTATATPKVSREIRKHFKIAASNHVQLSFHRSNLDLRVTPCAAGERKELLLDRLRSSQGAAIVYVTRQETAEEIATFLNRNGLAARAYHAGLPAEFRFDAQQAFMAGTTRIVVATIAFGMGIDKSDIRQVIHYNLPKSLENYTQEIGRAGRDGQPSVCELLACGDDLTVLENFIHADVPSSRALSNLLDRILRLGDAFDVSVYDLSITCDIRAVVVETVLAYLETDRVIEAGGTFYATYRARLLRTEEQILAGRPAAERKRVKALLDGGVMSRYQLTFTPTELVETLGMPREKIVKMLGDLEAAGDCTLKVSGVRKAFQLGKHAVEVKELGERMSAFFQARELADLARLKQVLDLSSCRSCLTGYLTKHFGEKLAESCGHCDRCRGIPARKVHRSVPHAISMDELEVIQGLSNEGHAGLATPRQLARFLCGMTSPATLRSRLTKHDAFGLLDRLPFEDVMAITKTV</sequence>
<organism evidence="15 16">
    <name type="scientific">Luteolibacter pohnpeiensis</name>
    <dbReference type="NCBI Taxonomy" id="454153"/>
    <lineage>
        <taxon>Bacteria</taxon>
        <taxon>Pseudomonadati</taxon>
        <taxon>Verrucomicrobiota</taxon>
        <taxon>Verrucomicrobiia</taxon>
        <taxon>Verrucomicrobiales</taxon>
        <taxon>Verrucomicrobiaceae</taxon>
        <taxon>Luteolibacter</taxon>
    </lineage>
</organism>
<dbReference type="AlphaFoldDB" id="A0A934S2L6"/>
<keyword evidence="2" id="KW-0479">Metal-binding</keyword>
<proteinExistence type="inferred from homology"/>
<dbReference type="GO" id="GO:0003677">
    <property type="term" value="F:DNA binding"/>
    <property type="evidence" value="ECO:0007669"/>
    <property type="project" value="UniProtKB-KW"/>
</dbReference>
<keyword evidence="16" id="KW-1185">Reference proteome</keyword>
<dbReference type="InterPro" id="IPR027417">
    <property type="entry name" value="P-loop_NTPase"/>
</dbReference>
<dbReference type="CDD" id="cd17920">
    <property type="entry name" value="DEXHc_RecQ"/>
    <property type="match status" value="1"/>
</dbReference>
<evidence type="ECO:0000256" key="9">
    <source>
        <dbReference type="ARBA" id="ARBA00034617"/>
    </source>
</evidence>
<dbReference type="PANTHER" id="PTHR13710">
    <property type="entry name" value="DNA HELICASE RECQ FAMILY MEMBER"/>
    <property type="match status" value="1"/>
</dbReference>
<dbReference type="PANTHER" id="PTHR13710:SF105">
    <property type="entry name" value="ATP-DEPENDENT DNA HELICASE Q1"/>
    <property type="match status" value="1"/>
</dbReference>
<dbReference type="GO" id="GO:0046872">
    <property type="term" value="F:metal ion binding"/>
    <property type="evidence" value="ECO:0007669"/>
    <property type="project" value="UniProtKB-KW"/>
</dbReference>
<dbReference type="FunFam" id="3.40.50.300:FF:001389">
    <property type="entry name" value="ATP-dependent DNA helicase RecQ"/>
    <property type="match status" value="1"/>
</dbReference>
<keyword evidence="6" id="KW-0067">ATP-binding</keyword>
<gene>
    <name evidence="15" type="ORF">JIN85_02130</name>
</gene>
<dbReference type="GO" id="GO:0006310">
    <property type="term" value="P:DNA recombination"/>
    <property type="evidence" value="ECO:0007669"/>
    <property type="project" value="InterPro"/>
</dbReference>
<dbReference type="GO" id="GO:0016787">
    <property type="term" value="F:hydrolase activity"/>
    <property type="evidence" value="ECO:0007669"/>
    <property type="project" value="UniProtKB-KW"/>
</dbReference>
<evidence type="ECO:0000256" key="12">
    <source>
        <dbReference type="ARBA" id="ARBA00044550"/>
    </source>
</evidence>
<dbReference type="InterPro" id="IPR036388">
    <property type="entry name" value="WH-like_DNA-bd_sf"/>
</dbReference>
<dbReference type="InterPro" id="IPR004589">
    <property type="entry name" value="DNA_helicase_ATP-dep_RecQ"/>
</dbReference>
<evidence type="ECO:0000313" key="16">
    <source>
        <dbReference type="Proteomes" id="UP000603141"/>
    </source>
</evidence>
<dbReference type="Pfam" id="PF16124">
    <property type="entry name" value="RecQ_Zn_bind"/>
    <property type="match status" value="1"/>
</dbReference>
<dbReference type="RefSeq" id="WP_200267129.1">
    <property type="nucleotide sequence ID" value="NZ_JAENIJ010000002.1"/>
</dbReference>
<reference evidence="15" key="1">
    <citation type="submission" date="2021-01" db="EMBL/GenBank/DDBJ databases">
        <title>Modified the classification status of verrucomicrobia.</title>
        <authorList>
            <person name="Feng X."/>
        </authorList>
    </citation>
    <scope>NUCLEOTIDE SEQUENCE</scope>
    <source>
        <strain evidence="15">KCTC 22041</strain>
    </source>
</reference>
<dbReference type="InterPro" id="IPR032284">
    <property type="entry name" value="RecQ_Zn-bd"/>
</dbReference>
<dbReference type="GO" id="GO:0009378">
    <property type="term" value="F:four-way junction helicase activity"/>
    <property type="evidence" value="ECO:0007669"/>
    <property type="project" value="TreeGrafter"/>
</dbReference>
<dbReference type="SMART" id="SM00490">
    <property type="entry name" value="HELICc"/>
    <property type="match status" value="1"/>
</dbReference>
<evidence type="ECO:0000256" key="6">
    <source>
        <dbReference type="ARBA" id="ARBA00022840"/>
    </source>
</evidence>
<evidence type="ECO:0000256" key="1">
    <source>
        <dbReference type="ARBA" id="ARBA00005446"/>
    </source>
</evidence>
<dbReference type="SUPFAM" id="SSF52540">
    <property type="entry name" value="P-loop containing nucleoside triphosphate hydrolases"/>
    <property type="match status" value="1"/>
</dbReference>
<dbReference type="InterPro" id="IPR011545">
    <property type="entry name" value="DEAD/DEAH_box_helicase_dom"/>
</dbReference>
<dbReference type="GO" id="GO:0005524">
    <property type="term" value="F:ATP binding"/>
    <property type="evidence" value="ECO:0007669"/>
    <property type="project" value="UniProtKB-KW"/>
</dbReference>
<dbReference type="Proteomes" id="UP000603141">
    <property type="component" value="Unassembled WGS sequence"/>
</dbReference>
<dbReference type="InterPro" id="IPR001650">
    <property type="entry name" value="Helicase_C-like"/>
</dbReference>
<keyword evidence="5 15" id="KW-0347">Helicase</keyword>
<dbReference type="Gene3D" id="3.40.50.300">
    <property type="entry name" value="P-loop containing nucleotide triphosphate hydrolases"/>
    <property type="match status" value="2"/>
</dbReference>
<dbReference type="GO" id="GO:0030894">
    <property type="term" value="C:replisome"/>
    <property type="evidence" value="ECO:0007669"/>
    <property type="project" value="TreeGrafter"/>
</dbReference>
<dbReference type="EC" id="5.6.2.4" evidence="10"/>
<dbReference type="GO" id="GO:0005737">
    <property type="term" value="C:cytoplasm"/>
    <property type="evidence" value="ECO:0007669"/>
    <property type="project" value="TreeGrafter"/>
</dbReference>
<evidence type="ECO:0000256" key="8">
    <source>
        <dbReference type="ARBA" id="ARBA00023235"/>
    </source>
</evidence>
<dbReference type="InterPro" id="IPR014001">
    <property type="entry name" value="Helicase_ATP-bd"/>
</dbReference>
<dbReference type="GO" id="GO:0043138">
    <property type="term" value="F:3'-5' DNA helicase activity"/>
    <property type="evidence" value="ECO:0007669"/>
    <property type="project" value="UniProtKB-EC"/>
</dbReference>
<evidence type="ECO:0000256" key="2">
    <source>
        <dbReference type="ARBA" id="ARBA00022723"/>
    </source>
</evidence>
<dbReference type="Pfam" id="PF00270">
    <property type="entry name" value="DEAD"/>
    <property type="match status" value="1"/>
</dbReference>
<evidence type="ECO:0000256" key="3">
    <source>
        <dbReference type="ARBA" id="ARBA00022741"/>
    </source>
</evidence>
<feature type="domain" description="Helicase ATP-binding" evidence="13">
    <location>
        <begin position="22"/>
        <end position="190"/>
    </location>
</feature>
<evidence type="ECO:0000259" key="13">
    <source>
        <dbReference type="PROSITE" id="PS51192"/>
    </source>
</evidence>
<keyword evidence="7" id="KW-0238">DNA-binding</keyword>
<keyword evidence="4" id="KW-0378">Hydrolase</keyword>
<dbReference type="SMART" id="SM00487">
    <property type="entry name" value="DEXDc"/>
    <property type="match status" value="1"/>
</dbReference>
<dbReference type="Gene3D" id="1.10.10.10">
    <property type="entry name" value="Winged helix-like DNA-binding domain superfamily/Winged helix DNA-binding domain"/>
    <property type="match status" value="1"/>
</dbReference>
<protein>
    <recommendedName>
        <fullName evidence="11">ATP-dependent DNA helicase RecQ</fullName>
        <ecNumber evidence="10">5.6.2.4</ecNumber>
    </recommendedName>
    <alternativeName>
        <fullName evidence="12">DNA 3'-5' helicase RecQ</fullName>
    </alternativeName>
</protein>